<proteinExistence type="predicted"/>
<evidence type="ECO:0000256" key="2">
    <source>
        <dbReference type="SAM" id="Phobius"/>
    </source>
</evidence>
<feature type="region of interest" description="Disordered" evidence="1">
    <location>
        <begin position="1"/>
        <end position="21"/>
    </location>
</feature>
<dbReference type="Pfam" id="PF13430">
    <property type="entry name" value="DUF4112"/>
    <property type="match status" value="1"/>
</dbReference>
<accession>A0A7G9SKY5</accession>
<organism evidence="3 4">
    <name type="scientific">Sphingomonas lutea</name>
    <dbReference type="NCBI Taxonomy" id="1045317"/>
    <lineage>
        <taxon>Bacteria</taxon>
        <taxon>Pseudomonadati</taxon>
        <taxon>Pseudomonadota</taxon>
        <taxon>Alphaproteobacteria</taxon>
        <taxon>Sphingomonadales</taxon>
        <taxon>Sphingomonadaceae</taxon>
        <taxon>Sphingomonas</taxon>
    </lineage>
</organism>
<keyword evidence="2" id="KW-1133">Transmembrane helix</keyword>
<feature type="transmembrane region" description="Helical" evidence="2">
    <location>
        <begin position="49"/>
        <end position="71"/>
    </location>
</feature>
<name>A0A7G9SKY5_9SPHN</name>
<keyword evidence="2" id="KW-0472">Membrane</keyword>
<evidence type="ECO:0000256" key="1">
    <source>
        <dbReference type="SAM" id="MobiDB-lite"/>
    </source>
</evidence>
<evidence type="ECO:0000313" key="3">
    <source>
        <dbReference type="EMBL" id="QNN68510.1"/>
    </source>
</evidence>
<dbReference type="AlphaFoldDB" id="A0A7G9SKY5"/>
<feature type="compositionally biased region" description="Polar residues" evidence="1">
    <location>
        <begin position="10"/>
        <end position="21"/>
    </location>
</feature>
<evidence type="ECO:0000313" key="4">
    <source>
        <dbReference type="Proteomes" id="UP000515971"/>
    </source>
</evidence>
<dbReference type="Proteomes" id="UP000515971">
    <property type="component" value="Chromosome"/>
</dbReference>
<keyword evidence="4" id="KW-1185">Reference proteome</keyword>
<dbReference type="EMBL" id="CP060718">
    <property type="protein sequence ID" value="QNN68510.1"/>
    <property type="molecule type" value="Genomic_DNA"/>
</dbReference>
<reference evidence="3 4" key="1">
    <citation type="submission" date="2020-08" db="EMBL/GenBank/DDBJ databases">
        <title>Genome sequence of Sphingomonas lutea KCTC 23642T.</title>
        <authorList>
            <person name="Hyun D.-W."/>
            <person name="Bae J.-W."/>
        </authorList>
    </citation>
    <scope>NUCLEOTIDE SEQUENCE [LARGE SCALE GENOMIC DNA]</scope>
    <source>
        <strain evidence="3 4">KCTC 23642</strain>
    </source>
</reference>
<sequence length="144" mass="15858">MPEPMPGRSPFSSLPSDPQSVRQRVETLERVLERLFVIPGTNRAVGLDVILDLVPFLGSTAGAVIGSYLAWEARNLGMSKWHLARMGGNIGVDWLLGMIPWVGAIPDFFFRSNSRNLRIIKRHLDKHHAGGAKIDLPPGDVRPG</sequence>
<protein>
    <submittedName>
        <fullName evidence="3">DUF4112 domain-containing protein</fullName>
    </submittedName>
</protein>
<dbReference type="KEGG" id="slut:H9L13_03645"/>
<keyword evidence="2" id="KW-0812">Transmembrane</keyword>
<dbReference type="PANTHER" id="PTHR35519">
    <property type="entry name" value="MEMBRANE PROTEINS"/>
    <property type="match status" value="1"/>
</dbReference>
<dbReference type="PANTHER" id="PTHR35519:SF2">
    <property type="entry name" value="PH DOMAIN PROTEIN"/>
    <property type="match status" value="1"/>
</dbReference>
<dbReference type="InterPro" id="IPR025187">
    <property type="entry name" value="DUF4112"/>
</dbReference>
<feature type="transmembrane region" description="Helical" evidence="2">
    <location>
        <begin position="91"/>
        <end position="110"/>
    </location>
</feature>
<gene>
    <name evidence="3" type="ORF">H9L13_03645</name>
</gene>